<dbReference type="InterPro" id="IPR002421">
    <property type="entry name" value="5-3_exonuclease"/>
</dbReference>
<dbReference type="Gene3D" id="3.30.420.10">
    <property type="entry name" value="Ribonuclease H-like superfamily/Ribonuclease H"/>
    <property type="match status" value="1"/>
</dbReference>
<dbReference type="InterPro" id="IPR043502">
    <property type="entry name" value="DNA/RNA_pol_sf"/>
</dbReference>
<dbReference type="Pfam" id="PF02739">
    <property type="entry name" value="5_3_exonuc_N"/>
    <property type="match status" value="1"/>
</dbReference>
<dbReference type="KEGG" id="pfaa:MM59RIKEN_28130"/>
<gene>
    <name evidence="13" type="primary">polA</name>
    <name evidence="16" type="ORF">MM59RIKEN_28130</name>
</gene>
<dbReference type="SUPFAM" id="SSF47807">
    <property type="entry name" value="5' to 3' exonuclease, C-terminal subdomain"/>
    <property type="match status" value="1"/>
</dbReference>
<evidence type="ECO:0000256" key="10">
    <source>
        <dbReference type="ARBA" id="ARBA00023204"/>
    </source>
</evidence>
<keyword evidence="4 13" id="KW-0808">Transferase</keyword>
<dbReference type="AlphaFoldDB" id="A0A810QBY0"/>
<keyword evidence="6 13" id="KW-0235">DNA replication</keyword>
<dbReference type="Gene3D" id="3.30.70.370">
    <property type="match status" value="1"/>
</dbReference>
<dbReference type="SMART" id="SM00279">
    <property type="entry name" value="HhH2"/>
    <property type="match status" value="1"/>
</dbReference>
<keyword evidence="7 13" id="KW-0227">DNA damage</keyword>
<dbReference type="PANTHER" id="PTHR10133:SF27">
    <property type="entry name" value="DNA POLYMERASE NU"/>
    <property type="match status" value="1"/>
</dbReference>
<dbReference type="GO" id="GO:0008409">
    <property type="term" value="F:5'-3' exonuclease activity"/>
    <property type="evidence" value="ECO:0007669"/>
    <property type="project" value="UniProtKB-UniRule"/>
</dbReference>
<dbReference type="Gene3D" id="1.20.1060.10">
    <property type="entry name" value="Taq DNA Polymerase, Chain T, domain 4"/>
    <property type="match status" value="1"/>
</dbReference>
<dbReference type="Pfam" id="PF01367">
    <property type="entry name" value="5_3_exonuc"/>
    <property type="match status" value="1"/>
</dbReference>
<dbReference type="PANTHER" id="PTHR10133">
    <property type="entry name" value="DNA POLYMERASE I"/>
    <property type="match status" value="1"/>
</dbReference>
<dbReference type="CDD" id="cd09859">
    <property type="entry name" value="PIN_53EXO"/>
    <property type="match status" value="1"/>
</dbReference>
<evidence type="ECO:0000256" key="12">
    <source>
        <dbReference type="NCBIfam" id="TIGR00593"/>
    </source>
</evidence>
<accession>A0A810QBY0</accession>
<keyword evidence="9 13" id="KW-0238">DNA-binding</keyword>
<dbReference type="InterPro" id="IPR029060">
    <property type="entry name" value="PIN-like_dom_sf"/>
</dbReference>
<comment type="similarity">
    <text evidence="1 13">Belongs to the DNA polymerase type-A family.</text>
</comment>
<reference evidence="16" key="1">
    <citation type="submission" date="2020-09" db="EMBL/GenBank/DDBJ databases">
        <title>New species isolated from human feces.</title>
        <authorList>
            <person name="Kitahara M."/>
            <person name="Shigeno Y."/>
            <person name="Shime M."/>
            <person name="Matsumoto Y."/>
            <person name="Nakamura S."/>
            <person name="Motooka D."/>
            <person name="Fukuoka S."/>
            <person name="Nishikawa H."/>
            <person name="Benno Y."/>
        </authorList>
    </citation>
    <scope>NUCLEOTIDE SEQUENCE</scope>
    <source>
        <strain evidence="16">MM59</strain>
    </source>
</reference>
<feature type="domain" description="5'-3' exonuclease" evidence="14">
    <location>
        <begin position="1"/>
        <end position="269"/>
    </location>
</feature>
<keyword evidence="8 13" id="KW-0239">DNA-directed DNA polymerase</keyword>
<dbReference type="InterPro" id="IPR002298">
    <property type="entry name" value="DNA_polymerase_A"/>
</dbReference>
<dbReference type="SMART" id="SM00475">
    <property type="entry name" value="53EXOc"/>
    <property type="match status" value="1"/>
</dbReference>
<dbReference type="InterPro" id="IPR020046">
    <property type="entry name" value="5-3_exonucl_a-hlix_arch_N"/>
</dbReference>
<dbReference type="SUPFAM" id="SSF88723">
    <property type="entry name" value="PIN domain-like"/>
    <property type="match status" value="1"/>
</dbReference>
<evidence type="ECO:0000313" key="17">
    <source>
        <dbReference type="Proteomes" id="UP000679848"/>
    </source>
</evidence>
<dbReference type="FunFam" id="1.10.150.20:FF:000002">
    <property type="entry name" value="DNA polymerase I"/>
    <property type="match status" value="1"/>
</dbReference>
<dbReference type="NCBIfam" id="TIGR00593">
    <property type="entry name" value="pola"/>
    <property type="match status" value="1"/>
</dbReference>
<dbReference type="PROSITE" id="PS00447">
    <property type="entry name" value="DNA_POLYMERASE_A"/>
    <property type="match status" value="1"/>
</dbReference>
<dbReference type="PRINTS" id="PR00868">
    <property type="entry name" value="DNAPOLI"/>
</dbReference>
<feature type="domain" description="DNA-directed DNA polymerase family A palm" evidence="15">
    <location>
        <begin position="642"/>
        <end position="848"/>
    </location>
</feature>
<evidence type="ECO:0000256" key="11">
    <source>
        <dbReference type="ARBA" id="ARBA00049244"/>
    </source>
</evidence>
<dbReference type="InterPro" id="IPR036279">
    <property type="entry name" value="5-3_exonuclease_C_sf"/>
</dbReference>
<dbReference type="GO" id="GO:0003887">
    <property type="term" value="F:DNA-directed DNA polymerase activity"/>
    <property type="evidence" value="ECO:0007669"/>
    <property type="project" value="UniProtKB-UniRule"/>
</dbReference>
<keyword evidence="10 13" id="KW-0234">DNA repair</keyword>
<dbReference type="GO" id="GO:0006302">
    <property type="term" value="P:double-strand break repair"/>
    <property type="evidence" value="ECO:0007669"/>
    <property type="project" value="TreeGrafter"/>
</dbReference>
<dbReference type="NCBIfam" id="NF004397">
    <property type="entry name" value="PRK05755.1"/>
    <property type="match status" value="1"/>
</dbReference>
<keyword evidence="17" id="KW-1185">Reference proteome</keyword>
<protein>
    <recommendedName>
        <fullName evidence="3 12">DNA polymerase I</fullName>
        <ecNumber evidence="2 12">2.7.7.7</ecNumber>
    </recommendedName>
</protein>
<dbReference type="Proteomes" id="UP000679848">
    <property type="component" value="Chromosome"/>
</dbReference>
<evidence type="ECO:0000256" key="6">
    <source>
        <dbReference type="ARBA" id="ARBA00022705"/>
    </source>
</evidence>
<dbReference type="InterPro" id="IPR019760">
    <property type="entry name" value="DNA-dir_DNA_pol_A_CS"/>
</dbReference>
<dbReference type="SUPFAM" id="SSF53098">
    <property type="entry name" value="Ribonuclease H-like"/>
    <property type="match status" value="1"/>
</dbReference>
<dbReference type="InterPro" id="IPR008918">
    <property type="entry name" value="HhH2"/>
</dbReference>
<keyword evidence="13" id="KW-0540">Nuclease</keyword>
<keyword evidence="13" id="KW-0378">Hydrolase</keyword>
<dbReference type="GO" id="GO:0006261">
    <property type="term" value="P:DNA-templated DNA replication"/>
    <property type="evidence" value="ECO:0007669"/>
    <property type="project" value="UniProtKB-UniRule"/>
</dbReference>
<evidence type="ECO:0000256" key="1">
    <source>
        <dbReference type="ARBA" id="ARBA00007705"/>
    </source>
</evidence>
<comment type="subunit">
    <text evidence="13">Single-chain monomer with multiple functions.</text>
</comment>
<dbReference type="GO" id="GO:0003677">
    <property type="term" value="F:DNA binding"/>
    <property type="evidence" value="ECO:0007669"/>
    <property type="project" value="UniProtKB-UniRule"/>
</dbReference>
<dbReference type="InterPro" id="IPR020045">
    <property type="entry name" value="DNA_polI_H3TH"/>
</dbReference>
<dbReference type="EC" id="2.7.7.7" evidence="2 12"/>
<evidence type="ECO:0000313" key="16">
    <source>
        <dbReference type="EMBL" id="BCK85494.1"/>
    </source>
</evidence>
<dbReference type="InterPro" id="IPR001098">
    <property type="entry name" value="DNA-dir_DNA_pol_A_palm_dom"/>
</dbReference>
<dbReference type="EMBL" id="AP023420">
    <property type="protein sequence ID" value="BCK85494.1"/>
    <property type="molecule type" value="Genomic_DNA"/>
</dbReference>
<evidence type="ECO:0000256" key="13">
    <source>
        <dbReference type="RuleBase" id="RU004460"/>
    </source>
</evidence>
<name>A0A810QBY0_9FIRM</name>
<evidence type="ECO:0000256" key="4">
    <source>
        <dbReference type="ARBA" id="ARBA00022679"/>
    </source>
</evidence>
<evidence type="ECO:0000256" key="3">
    <source>
        <dbReference type="ARBA" id="ARBA00020311"/>
    </source>
</evidence>
<dbReference type="SMART" id="SM00482">
    <property type="entry name" value="POLAc"/>
    <property type="match status" value="1"/>
</dbReference>
<comment type="catalytic activity">
    <reaction evidence="11 13">
        <text>DNA(n) + a 2'-deoxyribonucleoside 5'-triphosphate = DNA(n+1) + diphosphate</text>
        <dbReference type="Rhea" id="RHEA:22508"/>
        <dbReference type="Rhea" id="RHEA-COMP:17339"/>
        <dbReference type="Rhea" id="RHEA-COMP:17340"/>
        <dbReference type="ChEBI" id="CHEBI:33019"/>
        <dbReference type="ChEBI" id="CHEBI:61560"/>
        <dbReference type="ChEBI" id="CHEBI:173112"/>
        <dbReference type="EC" id="2.7.7.7"/>
    </reaction>
</comment>
<dbReference type="InterPro" id="IPR018320">
    <property type="entry name" value="DNA_polymerase_1"/>
</dbReference>
<dbReference type="RefSeq" id="WP_213543572.1">
    <property type="nucleotide sequence ID" value="NZ_AP023420.1"/>
</dbReference>
<evidence type="ECO:0000256" key="7">
    <source>
        <dbReference type="ARBA" id="ARBA00022763"/>
    </source>
</evidence>
<dbReference type="Gene3D" id="1.10.150.20">
    <property type="entry name" value="5' to 3' exonuclease, C-terminal subdomain"/>
    <property type="match status" value="2"/>
</dbReference>
<evidence type="ECO:0000259" key="15">
    <source>
        <dbReference type="SMART" id="SM00482"/>
    </source>
</evidence>
<comment type="function">
    <text evidence="13">In addition to polymerase activity, this DNA polymerase exhibits 5'-3' exonuclease activity.</text>
</comment>
<dbReference type="InterPro" id="IPR036397">
    <property type="entry name" value="RNaseH_sf"/>
</dbReference>
<evidence type="ECO:0000256" key="5">
    <source>
        <dbReference type="ARBA" id="ARBA00022695"/>
    </source>
</evidence>
<sequence length="885" mass="98714">MKLMVIDGNSMINRSFYGIRPLSTRDGLYTHAVFGFLTTLTRLREEEKPDAVCVTFDVHAPTFRHTADESYKATRKPMPEELRMQMPVLKEVLDALNIPRYELEGWEADDLIGTISRRCEADGWECVVVTGDKDSLQLITDHTKVKLVSTCMGQTTTRDMTEETFREQYGFAPIHMIDLKALMGDASDNIPGVPGVGEKTAMGLVQMYGSIDRLYDHMPEIVTAPETPARPNVVKKLAEGEESARHSYWLATIATDAPLDFRPEENLVRAPGPEAYPLFLRLEFSKLIEKFGLTAEAETRSDFTATVEQVTDPEQAERLLEIWRKADHVSLLALPDLNGISVTCRTGENTTMTAELFYDKYQGDWNGLLEVLFSADIRKASHNVKDLMRALLENQLPAEGFLFDTALAAYLLDATAGSYDLQRLFVTYYNEELPKPIYLDAEAFSMLGDVAQAEAALDSYAVAVDALYGTLSARLRELGLQDLFERAELPLCRVLAEMELTGCRVDKGALVSFGEMLTGWIAEQERRIYEMAGEAFNINSPKQLGEILFGKLGLPHGKKTKTGWSTNADVLEKLRYEAPIVGAVLEYRQYAKLKSTYAEGLLKALGPDGRIHTSFQMTVTATGRLSSTEPNLQNIPTRTDLGSEIRRMFVPAEGCVLVDADYSQIELRLLAHISGDENMRAAFASGADIHTATAAQVFHVAPEEVTPEMRRSAKAVNFGIVYGISAFSLSQDIGVSVAEAKAYMEAYFATFPGVRRYMDQVVEGARESGYVETMFHRRRELPELKSSNFNLRSFGERVALNMPIQGTAADIMKLAMIAVWRRLRTEQPQARLVLQVHDELIVECPADEAEAVARLLEEEMEHVVQLSVPLTAEAHWGKDWLAAKG</sequence>
<dbReference type="Pfam" id="PF00476">
    <property type="entry name" value="DNA_pol_A"/>
    <property type="match status" value="1"/>
</dbReference>
<keyword evidence="5 13" id="KW-0548">Nucleotidyltransferase</keyword>
<dbReference type="CDD" id="cd09898">
    <property type="entry name" value="H3TH_53EXO"/>
    <property type="match status" value="1"/>
</dbReference>
<evidence type="ECO:0000256" key="8">
    <source>
        <dbReference type="ARBA" id="ARBA00022932"/>
    </source>
</evidence>
<evidence type="ECO:0000256" key="2">
    <source>
        <dbReference type="ARBA" id="ARBA00012417"/>
    </source>
</evidence>
<evidence type="ECO:0000256" key="9">
    <source>
        <dbReference type="ARBA" id="ARBA00023125"/>
    </source>
</evidence>
<dbReference type="CDD" id="cd08637">
    <property type="entry name" value="DNA_pol_A_pol_I_C"/>
    <property type="match status" value="1"/>
</dbReference>
<dbReference type="InterPro" id="IPR012337">
    <property type="entry name" value="RNaseH-like_sf"/>
</dbReference>
<keyword evidence="13" id="KW-0269">Exonuclease</keyword>
<dbReference type="FunFam" id="1.20.1060.10:FF:000001">
    <property type="entry name" value="DNA polymerase I"/>
    <property type="match status" value="1"/>
</dbReference>
<evidence type="ECO:0000259" key="14">
    <source>
        <dbReference type="SMART" id="SM00475"/>
    </source>
</evidence>
<dbReference type="FunFam" id="1.10.150.20:FF:000003">
    <property type="entry name" value="DNA polymerase I"/>
    <property type="match status" value="1"/>
</dbReference>
<dbReference type="SUPFAM" id="SSF56672">
    <property type="entry name" value="DNA/RNA polymerases"/>
    <property type="match status" value="1"/>
</dbReference>
<organism evidence="16 17">
    <name type="scientific">Pusillibacter faecalis</name>
    <dbReference type="NCBI Taxonomy" id="2714358"/>
    <lineage>
        <taxon>Bacteria</taxon>
        <taxon>Bacillati</taxon>
        <taxon>Bacillota</taxon>
        <taxon>Clostridia</taxon>
        <taxon>Eubacteriales</taxon>
        <taxon>Oscillospiraceae</taxon>
        <taxon>Pusillibacter</taxon>
    </lineage>
</organism>
<dbReference type="Gene3D" id="3.40.50.1010">
    <property type="entry name" value="5'-nuclease"/>
    <property type="match status" value="1"/>
</dbReference>
<dbReference type="CDD" id="cd06140">
    <property type="entry name" value="DNA_polA_I_Bacillus_like_exo"/>
    <property type="match status" value="1"/>
</dbReference>
<proteinExistence type="inferred from homology"/>